<keyword evidence="1" id="KW-0732">Signal</keyword>
<name>A0ABW5EAV3_9GAMM</name>
<gene>
    <name evidence="2" type="ORF">ACFSKX_07280</name>
</gene>
<comment type="caution">
    <text evidence="2">The sequence shown here is derived from an EMBL/GenBank/DDBJ whole genome shotgun (WGS) entry which is preliminary data.</text>
</comment>
<evidence type="ECO:0000256" key="1">
    <source>
        <dbReference type="SAM" id="SignalP"/>
    </source>
</evidence>
<sequence length="159" mass="17492">MKARHLIPILPLCLCGGATAEMLELEIVSAGGYRYAAKQELDDTFEAFESGAIPGEQPPREYKAIRCDGPWGALKYSLTLPSGPGYQIRANDDQLTLQIVEHAVVSVDANIDAMEVHCIDSEPKQVVRSLAKIELERGSGDAQQLVLAKGYRLEYRYTP</sequence>
<protein>
    <submittedName>
        <fullName evidence="2">Uncharacterized protein</fullName>
    </submittedName>
</protein>
<feature type="chain" id="PRO_5046008539" evidence="1">
    <location>
        <begin position="21"/>
        <end position="159"/>
    </location>
</feature>
<organism evidence="2 3">
    <name type="scientific">Microbulbifer halophilus</name>
    <dbReference type="NCBI Taxonomy" id="453963"/>
    <lineage>
        <taxon>Bacteria</taxon>
        <taxon>Pseudomonadati</taxon>
        <taxon>Pseudomonadota</taxon>
        <taxon>Gammaproteobacteria</taxon>
        <taxon>Cellvibrionales</taxon>
        <taxon>Microbulbiferaceae</taxon>
        <taxon>Microbulbifer</taxon>
    </lineage>
</organism>
<dbReference type="RefSeq" id="WP_265720113.1">
    <property type="nucleotide sequence ID" value="NZ_JAPIVK010000001.1"/>
</dbReference>
<keyword evidence="3" id="KW-1185">Reference proteome</keyword>
<feature type="signal peptide" evidence="1">
    <location>
        <begin position="1"/>
        <end position="20"/>
    </location>
</feature>
<evidence type="ECO:0000313" key="2">
    <source>
        <dbReference type="EMBL" id="MFD2310219.1"/>
    </source>
</evidence>
<reference evidence="3" key="1">
    <citation type="journal article" date="2019" name="Int. J. Syst. Evol. Microbiol.">
        <title>The Global Catalogue of Microorganisms (GCM) 10K type strain sequencing project: providing services to taxonomists for standard genome sequencing and annotation.</title>
        <authorList>
            <consortium name="The Broad Institute Genomics Platform"/>
            <consortium name="The Broad Institute Genome Sequencing Center for Infectious Disease"/>
            <person name="Wu L."/>
            <person name="Ma J."/>
        </authorList>
    </citation>
    <scope>NUCLEOTIDE SEQUENCE [LARGE SCALE GENOMIC DNA]</scope>
    <source>
        <strain evidence="3">KCTC 12848</strain>
    </source>
</reference>
<dbReference type="Proteomes" id="UP001597425">
    <property type="component" value="Unassembled WGS sequence"/>
</dbReference>
<proteinExistence type="predicted"/>
<accession>A0ABW5EAV3</accession>
<evidence type="ECO:0000313" key="3">
    <source>
        <dbReference type="Proteomes" id="UP001597425"/>
    </source>
</evidence>
<dbReference type="EMBL" id="JBHUJD010000007">
    <property type="protein sequence ID" value="MFD2310219.1"/>
    <property type="molecule type" value="Genomic_DNA"/>
</dbReference>